<dbReference type="GO" id="GO:0005912">
    <property type="term" value="C:adherens junction"/>
    <property type="evidence" value="ECO:0007669"/>
    <property type="project" value="TreeGrafter"/>
</dbReference>
<sequence length="661" mass="72968">MDISPVIDDWGLSELVPIYRRTRSSPCWSEGQASADRLQREELNDRQENSGILEQPLSSPSIVERQDIPVPQESLLRDVGLTVYTPHPQKGAPEESFSSLTLTADTQPARERQSDKPLSQDPPWASEVPNPEARDAPNFERTHATITARRQRFRFSSEGSAFLTEGPIAFSPNGHDEEDEVLEALLSRVKKRPPSEDLSPLYQVQSASGIPQNESIEERAARILGICVPADSLVLMGQSKEETSDDPPSANQNEVLQVAELVSTNQDEGEQEEDLVLANAEKPDGTEKEEEADEREEDGEEEKGETQGEVEEEEKTAAVGETAVPRETTEEGEPNVREGVTTEKWEITEGESVTAEETTETVTAEETTEPVTAEETTESVTAEETTEPEESMAIRQEETGVTGETAASEEETVELSVSDDRTGEEEELAAARGDVIEEEVAGSEVEISGSVVVSAEVVEAGEDIPDDEIQQVSGELAEPQLARCLEEELIEEASGSPDSCVAMATLEMPEILSIVEEEEDEDAELGMYGTDRRIDCLQERTEALSYTPLYLTLGHTERKAGVDEEVQLEEEEAIEDVRGAEEERQIKEDGEEEHAPEKEMRPMPLPRSTVVKREICLPLEALEDPDTYPTPEEICLPLEALEDPDTYPTSDSYDPSRVERV</sequence>
<keyword evidence="2" id="KW-1185">Reference proteome</keyword>
<feature type="region of interest" description="Disordered" evidence="1">
    <location>
        <begin position="105"/>
        <end position="139"/>
    </location>
</feature>
<dbReference type="GeneID" id="105897240"/>
<dbReference type="GO" id="GO:0032587">
    <property type="term" value="C:ruffle membrane"/>
    <property type="evidence" value="ECO:0007669"/>
    <property type="project" value="TreeGrafter"/>
</dbReference>
<gene>
    <name evidence="3" type="primary">LOC105897240</name>
</gene>
<feature type="region of interest" description="Disordered" evidence="1">
    <location>
        <begin position="237"/>
        <end position="433"/>
    </location>
</feature>
<protein>
    <submittedName>
        <fullName evidence="3">Neurofilament medium polypeptide-like isoform X1</fullName>
    </submittedName>
</protein>
<feature type="compositionally biased region" description="Basic and acidic residues" evidence="1">
    <location>
        <begin position="37"/>
        <end position="48"/>
    </location>
</feature>
<evidence type="ECO:0000313" key="3">
    <source>
        <dbReference type="RefSeq" id="XP_042566198.1"/>
    </source>
</evidence>
<feature type="compositionally biased region" description="Basic and acidic residues" evidence="1">
    <location>
        <begin position="334"/>
        <end position="347"/>
    </location>
</feature>
<dbReference type="RefSeq" id="XP_042566198.1">
    <property type="nucleotide sequence ID" value="XM_042710264.1"/>
</dbReference>
<reference evidence="3" key="1">
    <citation type="submission" date="2025-08" db="UniProtKB">
        <authorList>
            <consortium name="RefSeq"/>
        </authorList>
    </citation>
    <scope>IDENTIFICATION</scope>
</reference>
<feature type="region of interest" description="Disordered" evidence="1">
    <location>
        <begin position="638"/>
        <end position="661"/>
    </location>
</feature>
<dbReference type="PANTHER" id="PTHR34757:SF2">
    <property type="entry name" value="JUNCTIONAL CADHERIN 5-ASSOCIATED A"/>
    <property type="match status" value="1"/>
</dbReference>
<dbReference type="Proteomes" id="UP000515152">
    <property type="component" value="Chromosome 17"/>
</dbReference>
<dbReference type="GO" id="GO:1903589">
    <property type="term" value="P:positive regulation of blood vessel endothelial cell proliferation involved in sprouting angiogenesis"/>
    <property type="evidence" value="ECO:0007669"/>
    <property type="project" value="TreeGrafter"/>
</dbReference>
<dbReference type="PANTHER" id="PTHR34757">
    <property type="entry name" value="JUNCTIONAL PROTEIN ASSOCIATED WITH CORONARY ARTERY DISEASE"/>
    <property type="match status" value="1"/>
</dbReference>
<name>A0A8M1KUQ7_CLUHA</name>
<dbReference type="AlphaFoldDB" id="A0A8M1KUQ7"/>
<feature type="compositionally biased region" description="Polar residues" evidence="1">
    <location>
        <begin position="49"/>
        <end position="61"/>
    </location>
</feature>
<feature type="compositionally biased region" description="Acidic residues" evidence="1">
    <location>
        <begin position="563"/>
        <end position="574"/>
    </location>
</feature>
<feature type="region of interest" description="Disordered" evidence="1">
    <location>
        <begin position="562"/>
        <end position="609"/>
    </location>
</feature>
<feature type="compositionally biased region" description="Basic and acidic residues" evidence="1">
    <location>
        <begin position="575"/>
        <end position="601"/>
    </location>
</feature>
<organism evidence="2 3">
    <name type="scientific">Clupea harengus</name>
    <name type="common">Atlantic herring</name>
    <dbReference type="NCBI Taxonomy" id="7950"/>
    <lineage>
        <taxon>Eukaryota</taxon>
        <taxon>Metazoa</taxon>
        <taxon>Chordata</taxon>
        <taxon>Craniata</taxon>
        <taxon>Vertebrata</taxon>
        <taxon>Euteleostomi</taxon>
        <taxon>Actinopterygii</taxon>
        <taxon>Neopterygii</taxon>
        <taxon>Teleostei</taxon>
        <taxon>Clupei</taxon>
        <taxon>Clupeiformes</taxon>
        <taxon>Clupeoidei</taxon>
        <taxon>Clupeidae</taxon>
        <taxon>Clupea</taxon>
    </lineage>
</organism>
<feature type="compositionally biased region" description="Low complexity" evidence="1">
    <location>
        <begin position="350"/>
        <end position="383"/>
    </location>
</feature>
<feature type="compositionally biased region" description="Acidic residues" evidence="1">
    <location>
        <begin position="287"/>
        <end position="314"/>
    </location>
</feature>
<proteinExistence type="predicted"/>
<feature type="region of interest" description="Disordered" evidence="1">
    <location>
        <begin position="23"/>
        <end position="69"/>
    </location>
</feature>
<evidence type="ECO:0000313" key="2">
    <source>
        <dbReference type="Proteomes" id="UP000515152"/>
    </source>
</evidence>
<accession>A0A8M1KUQ7</accession>
<dbReference type="InterPro" id="IPR028221">
    <property type="entry name" value="JCAD"/>
</dbReference>
<dbReference type="OrthoDB" id="8669630at2759"/>
<evidence type="ECO:0000256" key="1">
    <source>
        <dbReference type="SAM" id="MobiDB-lite"/>
    </source>
</evidence>